<protein>
    <submittedName>
        <fullName evidence="1">Uncharacterized protein</fullName>
    </submittedName>
</protein>
<organism evidence="1 2">
    <name type="scientific">Oceanospirillum sediminis</name>
    <dbReference type="NCBI Taxonomy" id="2760088"/>
    <lineage>
        <taxon>Bacteria</taxon>
        <taxon>Pseudomonadati</taxon>
        <taxon>Pseudomonadota</taxon>
        <taxon>Gammaproteobacteria</taxon>
        <taxon>Oceanospirillales</taxon>
        <taxon>Oceanospirillaceae</taxon>
        <taxon>Oceanospirillum</taxon>
    </lineage>
</organism>
<dbReference type="AlphaFoldDB" id="A0A839IM86"/>
<evidence type="ECO:0000313" key="1">
    <source>
        <dbReference type="EMBL" id="MBB1485814.1"/>
    </source>
</evidence>
<proteinExistence type="predicted"/>
<dbReference type="RefSeq" id="WP_182807604.1">
    <property type="nucleotide sequence ID" value="NZ_JACJFM010000004.1"/>
</dbReference>
<comment type="caution">
    <text evidence="1">The sequence shown here is derived from an EMBL/GenBank/DDBJ whole genome shotgun (WGS) entry which is preliminary data.</text>
</comment>
<gene>
    <name evidence="1" type="ORF">H4O21_04205</name>
</gene>
<accession>A0A839IM86</accession>
<name>A0A839IM86_9GAMM</name>
<reference evidence="1 2" key="1">
    <citation type="submission" date="2020-08" db="EMBL/GenBank/DDBJ databases">
        <title>Oceanospirillum sp. nov. isolated from marine sediment.</title>
        <authorList>
            <person name="Ji X."/>
        </authorList>
    </citation>
    <scope>NUCLEOTIDE SEQUENCE [LARGE SCALE GENOMIC DNA]</scope>
    <source>
        <strain evidence="1 2">D5</strain>
    </source>
</reference>
<sequence>MRSHYPAKRTILNWVEPEGQNQMVLCAASGQEVFNLVFSNEDALIIALLILDYMKDWPELGSFPATASFIDPEVFTAIKSKTKTIRQVPRTIPDPLYIRLRDPAFRMEYLGY</sequence>
<dbReference type="EMBL" id="JACJFM010000004">
    <property type="protein sequence ID" value="MBB1485814.1"/>
    <property type="molecule type" value="Genomic_DNA"/>
</dbReference>
<keyword evidence="2" id="KW-1185">Reference proteome</keyword>
<dbReference type="Proteomes" id="UP000565262">
    <property type="component" value="Unassembled WGS sequence"/>
</dbReference>
<evidence type="ECO:0000313" key="2">
    <source>
        <dbReference type="Proteomes" id="UP000565262"/>
    </source>
</evidence>